<proteinExistence type="predicted"/>
<evidence type="ECO:0000313" key="2">
    <source>
        <dbReference type="Proteomes" id="UP000588098"/>
    </source>
</evidence>
<sequence>MADYRVLGIIDRGYRGAVEVQFFDALYGILDFRQQLSGVALALRGAAVTVAIDEGDYKPVVEFGPIRIDTLPDYRGSVRQLIAEGVPVMVDEPDLRALGFTAADLIEGVQCLDTNELATRWDEYDGVWFV</sequence>
<name>A0A7W9V2N5_9ACTN</name>
<dbReference type="RefSeq" id="WP_184580078.1">
    <property type="nucleotide sequence ID" value="NZ_JACHJL010000035.1"/>
</dbReference>
<dbReference type="EMBL" id="JACHJL010000035">
    <property type="protein sequence ID" value="MBB5940157.1"/>
    <property type="molecule type" value="Genomic_DNA"/>
</dbReference>
<organism evidence="1 2">
    <name type="scientific">Streptomyces zagrosensis</name>
    <dbReference type="NCBI Taxonomy" id="1042984"/>
    <lineage>
        <taxon>Bacteria</taxon>
        <taxon>Bacillati</taxon>
        <taxon>Actinomycetota</taxon>
        <taxon>Actinomycetes</taxon>
        <taxon>Kitasatosporales</taxon>
        <taxon>Streptomycetaceae</taxon>
        <taxon>Streptomyces</taxon>
    </lineage>
</organism>
<reference evidence="1 2" key="1">
    <citation type="submission" date="2020-08" db="EMBL/GenBank/DDBJ databases">
        <title>Genomic Encyclopedia of Type Strains, Phase III (KMG-III): the genomes of soil and plant-associated and newly described type strains.</title>
        <authorList>
            <person name="Whitman W."/>
        </authorList>
    </citation>
    <scope>NUCLEOTIDE SEQUENCE [LARGE SCALE GENOMIC DNA]</scope>
    <source>
        <strain evidence="1 2">CECT 8305</strain>
    </source>
</reference>
<keyword evidence="2" id="KW-1185">Reference proteome</keyword>
<dbReference type="SUPFAM" id="SSF75169">
    <property type="entry name" value="DsrEFH-like"/>
    <property type="match status" value="1"/>
</dbReference>
<dbReference type="Proteomes" id="UP000588098">
    <property type="component" value="Unassembled WGS sequence"/>
</dbReference>
<gene>
    <name evidence="1" type="ORF">FHS42_007255</name>
</gene>
<accession>A0A7W9V2N5</accession>
<dbReference type="AlphaFoldDB" id="A0A7W9V2N5"/>
<comment type="caution">
    <text evidence="1">The sequence shown here is derived from an EMBL/GenBank/DDBJ whole genome shotgun (WGS) entry which is preliminary data.</text>
</comment>
<dbReference type="InterPro" id="IPR027396">
    <property type="entry name" value="DsrEFH-like"/>
</dbReference>
<evidence type="ECO:0000313" key="1">
    <source>
        <dbReference type="EMBL" id="MBB5940157.1"/>
    </source>
</evidence>
<protein>
    <submittedName>
        <fullName evidence="1">Putative peroxiredoxin</fullName>
    </submittedName>
</protein>